<dbReference type="AlphaFoldDB" id="A0A6I8MA22"/>
<gene>
    <name evidence="2" type="ORF">AA23TX_09457</name>
</gene>
<organism evidence="2 3">
    <name type="scientific">Amycolatopsis camponoti</name>
    <dbReference type="NCBI Taxonomy" id="2606593"/>
    <lineage>
        <taxon>Bacteria</taxon>
        <taxon>Bacillati</taxon>
        <taxon>Actinomycetota</taxon>
        <taxon>Actinomycetes</taxon>
        <taxon>Pseudonocardiales</taxon>
        <taxon>Pseudonocardiaceae</taxon>
        <taxon>Amycolatopsis</taxon>
    </lineage>
</organism>
<sequence>MLGVNRRGGTHHDRVEQARGPAAGGRPAGPRLWGLYENIDYERGGGRQLLIGRDWRGPLAPKYDFAKITSSLIWIAN</sequence>
<evidence type="ECO:0000256" key="1">
    <source>
        <dbReference type="SAM" id="MobiDB-lite"/>
    </source>
</evidence>
<proteinExistence type="predicted"/>
<dbReference type="RefSeq" id="WP_155549180.1">
    <property type="nucleotide sequence ID" value="NZ_CABVGP010000003.1"/>
</dbReference>
<evidence type="ECO:0000313" key="2">
    <source>
        <dbReference type="EMBL" id="VVJ24592.1"/>
    </source>
</evidence>
<name>A0A6I8MA22_9PSEU</name>
<protein>
    <submittedName>
        <fullName evidence="2">Uncharacterized protein</fullName>
    </submittedName>
</protein>
<feature type="region of interest" description="Disordered" evidence="1">
    <location>
        <begin position="1"/>
        <end position="29"/>
    </location>
</feature>
<dbReference type="Proteomes" id="UP000399805">
    <property type="component" value="Unassembled WGS sequence"/>
</dbReference>
<accession>A0A6I8MA22</accession>
<evidence type="ECO:0000313" key="3">
    <source>
        <dbReference type="Proteomes" id="UP000399805"/>
    </source>
</evidence>
<dbReference type="EMBL" id="CABVGP010000003">
    <property type="protein sequence ID" value="VVJ24592.1"/>
    <property type="molecule type" value="Genomic_DNA"/>
</dbReference>
<keyword evidence="3" id="KW-1185">Reference proteome</keyword>
<reference evidence="2 3" key="1">
    <citation type="submission" date="2019-09" db="EMBL/GenBank/DDBJ databases">
        <authorList>
            <person name="Leyn A S."/>
        </authorList>
    </citation>
    <scope>NUCLEOTIDE SEQUENCE [LARGE SCALE GENOMIC DNA]</scope>
    <source>
        <strain evidence="2">AA231_1</strain>
    </source>
</reference>